<comment type="caution">
    <text evidence="2">The sequence shown here is derived from an EMBL/GenBank/DDBJ whole genome shotgun (WGS) entry which is preliminary data.</text>
</comment>
<feature type="transmembrane region" description="Helical" evidence="1">
    <location>
        <begin position="486"/>
        <end position="508"/>
    </location>
</feature>
<feature type="transmembrane region" description="Helical" evidence="1">
    <location>
        <begin position="28"/>
        <end position="46"/>
    </location>
</feature>
<dbReference type="Proteomes" id="UP001396334">
    <property type="component" value="Unassembled WGS sequence"/>
</dbReference>
<feature type="transmembrane region" description="Helical" evidence="1">
    <location>
        <begin position="398"/>
        <end position="418"/>
    </location>
</feature>
<keyword evidence="3" id="KW-1185">Reference proteome</keyword>
<feature type="transmembrane region" description="Helical" evidence="1">
    <location>
        <begin position="58"/>
        <end position="80"/>
    </location>
</feature>
<name>A0ABR2NLZ7_9ROSI</name>
<gene>
    <name evidence="2" type="ORF">V6N11_021280</name>
</gene>
<sequence>MAQPPSNIDIWAIRSECIRIFRAGYCHFHALIFLFLSPISFSLIFYQVFPIKTLIPNLLYTLTISVLYLFAAGSVTHSVFHGFHRRPVKLSSATKAAFTSFFPLLSTWLVTQLIISGIGLILGLVFFSLFKATQLLGFHNSSNFPIFLCLVYATILASIVVYLQVIWIFAYVIVVVESSWGLEPLKRSQNLVKENKGVAFKIVLVLSIFCWIGTWSSMLRLVDFDSDGVWTSLIHSVTIPASSYYTVCVFFNLSANAVFYMYTKALHGELAGDATTSTVKHRPPNHLIRIRAHNTWHFQALSVLFLLHVSLFLSIYPFICQHFYPTIESHLSFFFPIKPFISILIYNLIVSVFSNFAVGSITHSVFHGFYGEPVKLLSAIKAASTSFFPLISTSFVQSFIISGISLILGLVFFALLKATQILGFRVNHSSSFFTLLSLAYLIILSLISLYLQVNWIFAYVIVVVESKWGAEPLARSRILVEGIKGVALKILLFFGFFSSINIMQSITIDSAGDDQKSWNFILYVVATTTFSMVLLLYNLAAHTVFYIYSKEEFAGEYTSLPFDDGKIHHVASIV</sequence>
<protein>
    <submittedName>
        <fullName evidence="2">Uncharacterized protein</fullName>
    </submittedName>
</protein>
<feature type="transmembrane region" description="Helical" evidence="1">
    <location>
        <begin position="520"/>
        <end position="540"/>
    </location>
</feature>
<keyword evidence="1" id="KW-0472">Membrane</keyword>
<feature type="transmembrane region" description="Helical" evidence="1">
    <location>
        <begin position="197"/>
        <end position="222"/>
    </location>
</feature>
<feature type="transmembrane region" description="Helical" evidence="1">
    <location>
        <begin position="298"/>
        <end position="319"/>
    </location>
</feature>
<feature type="transmembrane region" description="Helical" evidence="1">
    <location>
        <begin position="101"/>
        <end position="130"/>
    </location>
</feature>
<dbReference type="EMBL" id="JBBPBN010000124">
    <property type="protein sequence ID" value="KAK8977194.1"/>
    <property type="molecule type" value="Genomic_DNA"/>
</dbReference>
<evidence type="ECO:0000313" key="3">
    <source>
        <dbReference type="Proteomes" id="UP001396334"/>
    </source>
</evidence>
<organism evidence="2 3">
    <name type="scientific">Hibiscus sabdariffa</name>
    <name type="common">roselle</name>
    <dbReference type="NCBI Taxonomy" id="183260"/>
    <lineage>
        <taxon>Eukaryota</taxon>
        <taxon>Viridiplantae</taxon>
        <taxon>Streptophyta</taxon>
        <taxon>Embryophyta</taxon>
        <taxon>Tracheophyta</taxon>
        <taxon>Spermatophyta</taxon>
        <taxon>Magnoliopsida</taxon>
        <taxon>eudicotyledons</taxon>
        <taxon>Gunneridae</taxon>
        <taxon>Pentapetalae</taxon>
        <taxon>rosids</taxon>
        <taxon>malvids</taxon>
        <taxon>Malvales</taxon>
        <taxon>Malvaceae</taxon>
        <taxon>Malvoideae</taxon>
        <taxon>Hibiscus</taxon>
    </lineage>
</organism>
<reference evidence="2 3" key="1">
    <citation type="journal article" date="2024" name="G3 (Bethesda)">
        <title>Genome assembly of Hibiscus sabdariffa L. provides insights into metabolisms of medicinal natural products.</title>
        <authorList>
            <person name="Kim T."/>
        </authorList>
    </citation>
    <scope>NUCLEOTIDE SEQUENCE [LARGE SCALE GENOMIC DNA]</scope>
    <source>
        <strain evidence="2">TK-2024</strain>
        <tissue evidence="2">Old leaves</tissue>
    </source>
</reference>
<dbReference type="PANTHER" id="PTHR33133:SF7">
    <property type="entry name" value="F26K24.10 PROTEIN-RELATED"/>
    <property type="match status" value="1"/>
</dbReference>
<evidence type="ECO:0000313" key="2">
    <source>
        <dbReference type="EMBL" id="KAK8977194.1"/>
    </source>
</evidence>
<feature type="transmembrane region" description="Helical" evidence="1">
    <location>
        <begin position="430"/>
        <end position="450"/>
    </location>
</feature>
<keyword evidence="1" id="KW-0812">Transmembrane</keyword>
<accession>A0ABR2NLZ7</accession>
<evidence type="ECO:0000256" key="1">
    <source>
        <dbReference type="SAM" id="Phobius"/>
    </source>
</evidence>
<dbReference type="PANTHER" id="PTHR33133">
    <property type="entry name" value="OS08G0107100 PROTEIN-RELATED"/>
    <property type="match status" value="1"/>
</dbReference>
<feature type="transmembrane region" description="Helical" evidence="1">
    <location>
        <begin position="150"/>
        <end position="176"/>
    </location>
</feature>
<proteinExistence type="predicted"/>
<keyword evidence="1" id="KW-1133">Transmembrane helix</keyword>
<feature type="transmembrane region" description="Helical" evidence="1">
    <location>
        <begin position="339"/>
        <end position="362"/>
    </location>
</feature>